<evidence type="ECO:0000313" key="1">
    <source>
        <dbReference type="EMBL" id="MBX52791.1"/>
    </source>
</evidence>
<name>A0A2P2PDR6_RHIMU</name>
<proteinExistence type="predicted"/>
<reference evidence="1" key="1">
    <citation type="submission" date="2018-02" db="EMBL/GenBank/DDBJ databases">
        <title>Rhizophora mucronata_Transcriptome.</title>
        <authorList>
            <person name="Meera S.P."/>
            <person name="Sreeshan A."/>
            <person name="Augustine A."/>
        </authorList>
    </citation>
    <scope>NUCLEOTIDE SEQUENCE</scope>
    <source>
        <tissue evidence="1">Leaf</tissue>
    </source>
</reference>
<dbReference type="EMBL" id="GGEC01072307">
    <property type="protein sequence ID" value="MBX52791.1"/>
    <property type="molecule type" value="Transcribed_RNA"/>
</dbReference>
<organism evidence="1">
    <name type="scientific">Rhizophora mucronata</name>
    <name type="common">Asiatic mangrove</name>
    <dbReference type="NCBI Taxonomy" id="61149"/>
    <lineage>
        <taxon>Eukaryota</taxon>
        <taxon>Viridiplantae</taxon>
        <taxon>Streptophyta</taxon>
        <taxon>Embryophyta</taxon>
        <taxon>Tracheophyta</taxon>
        <taxon>Spermatophyta</taxon>
        <taxon>Magnoliopsida</taxon>
        <taxon>eudicotyledons</taxon>
        <taxon>Gunneridae</taxon>
        <taxon>Pentapetalae</taxon>
        <taxon>rosids</taxon>
        <taxon>fabids</taxon>
        <taxon>Malpighiales</taxon>
        <taxon>Rhizophoraceae</taxon>
        <taxon>Rhizophora</taxon>
    </lineage>
</organism>
<accession>A0A2P2PDR6</accession>
<protein>
    <submittedName>
        <fullName evidence="1">Uncharacterized protein</fullName>
    </submittedName>
</protein>
<dbReference type="AlphaFoldDB" id="A0A2P2PDR6"/>
<sequence>MTNMNYNFLSLICNQTVWIWSIVSLW</sequence>